<comment type="caution">
    <text evidence="1">The sequence shown here is derived from an EMBL/GenBank/DDBJ whole genome shotgun (WGS) entry which is preliminary data.</text>
</comment>
<accession>A0A2U1IVX2</accession>
<proteinExistence type="predicted"/>
<keyword evidence="2" id="KW-1185">Reference proteome</keyword>
<evidence type="ECO:0000313" key="1">
    <source>
        <dbReference type="EMBL" id="PVZ96872.1"/>
    </source>
</evidence>
<dbReference type="Proteomes" id="UP000245591">
    <property type="component" value="Unassembled WGS sequence"/>
</dbReference>
<sequence>MNFKAQNLPGNFTQINPSVLVDCPSNPTYMCLFGVCDVNKLTKQDYDMINRSFNESCGCNAICDLNTVYNITFENGSGFSNSIIQKCSDAKSYKWKSSILLLGLLAFLI</sequence>
<dbReference type="EMBL" id="MBFU01001100">
    <property type="protein sequence ID" value="PVZ96872.1"/>
    <property type="molecule type" value="Genomic_DNA"/>
</dbReference>
<name>A0A2U1IVX2_SMIAN</name>
<reference evidence="1 2" key="1">
    <citation type="journal article" date="2018" name="MBio">
        <title>Comparative Genomics Reveals the Core Gene Toolbox for the Fungus-Insect Symbiosis.</title>
        <authorList>
            <person name="Wang Y."/>
            <person name="Stata M."/>
            <person name="Wang W."/>
            <person name="Stajich J.E."/>
            <person name="White M.M."/>
            <person name="Moncalvo J.M."/>
        </authorList>
    </citation>
    <scope>NUCLEOTIDE SEQUENCE [LARGE SCALE GENOMIC DNA]</scope>
    <source>
        <strain evidence="1 2">AUS-126-30</strain>
    </source>
</reference>
<protein>
    <submittedName>
        <fullName evidence="1">Uncharacterized protein</fullName>
    </submittedName>
</protein>
<dbReference type="AlphaFoldDB" id="A0A2U1IVX2"/>
<gene>
    <name evidence="1" type="ORF">BB558_007189</name>
</gene>
<evidence type="ECO:0000313" key="2">
    <source>
        <dbReference type="Proteomes" id="UP000245591"/>
    </source>
</evidence>
<organism evidence="1 2">
    <name type="scientific">Smittium angustum</name>
    <dbReference type="NCBI Taxonomy" id="133377"/>
    <lineage>
        <taxon>Eukaryota</taxon>
        <taxon>Fungi</taxon>
        <taxon>Fungi incertae sedis</taxon>
        <taxon>Zoopagomycota</taxon>
        <taxon>Kickxellomycotina</taxon>
        <taxon>Harpellomycetes</taxon>
        <taxon>Harpellales</taxon>
        <taxon>Legeriomycetaceae</taxon>
        <taxon>Smittium</taxon>
    </lineage>
</organism>